<dbReference type="Proteomes" id="UP000037179">
    <property type="component" value="Unassembled WGS sequence"/>
</dbReference>
<gene>
    <name evidence="4" type="ORF">NS506_04266</name>
    <name evidence="5" type="ORF">NSK11_contig00082-0034</name>
</gene>
<dbReference type="SUPFAM" id="SSF55729">
    <property type="entry name" value="Acyl-CoA N-acyltransferases (Nat)"/>
    <property type="match status" value="1"/>
</dbReference>
<dbReference type="RefSeq" id="WP_052086691.1">
    <property type="nucleotide sequence ID" value="NZ_AP017900.1"/>
</dbReference>
<proteinExistence type="predicted"/>
<reference evidence="4 7" key="3">
    <citation type="submission" date="2016-10" db="EMBL/GenBank/DDBJ databases">
        <title>Genome sequence of Nocardia seriolae strain EM150506, isolated from Anguila japonica.</title>
        <authorList>
            <person name="Han H.-J."/>
        </authorList>
    </citation>
    <scope>NUCLEOTIDE SEQUENCE [LARGE SCALE GENOMIC DNA]</scope>
    <source>
        <strain evidence="4 7">EM150506</strain>
    </source>
</reference>
<evidence type="ECO:0000256" key="1">
    <source>
        <dbReference type="ARBA" id="ARBA00022679"/>
    </source>
</evidence>
<dbReference type="EMBL" id="CP017839">
    <property type="protein sequence ID" value="APA98314.1"/>
    <property type="molecule type" value="Genomic_DNA"/>
</dbReference>
<evidence type="ECO:0000313" key="6">
    <source>
        <dbReference type="Proteomes" id="UP000037179"/>
    </source>
</evidence>
<reference evidence="6" key="1">
    <citation type="submission" date="2015-07" db="EMBL/GenBank/DDBJ databases">
        <title>Nocardia seriolae U-1 whole genome shotgun sequence.</title>
        <authorList>
            <person name="Imajoh M."/>
            <person name="Fukumoto Y."/>
            <person name="Sukeda M."/>
            <person name="Yamane J."/>
            <person name="Yamasaki K."/>
            <person name="Shimizu M."/>
            <person name="Ohnishi K."/>
            <person name="Oshima S."/>
        </authorList>
    </citation>
    <scope>NUCLEOTIDE SEQUENCE [LARGE SCALE GENOMIC DNA]</scope>
    <source>
        <strain evidence="6">U-1</strain>
    </source>
</reference>
<evidence type="ECO:0000313" key="5">
    <source>
        <dbReference type="EMBL" id="GAP30526.1"/>
    </source>
</evidence>
<dbReference type="PROSITE" id="PS51186">
    <property type="entry name" value="GNAT"/>
    <property type="match status" value="1"/>
</dbReference>
<feature type="compositionally biased region" description="Basic and acidic residues" evidence="2">
    <location>
        <begin position="177"/>
        <end position="198"/>
    </location>
</feature>
<dbReference type="PANTHER" id="PTHR13947:SF37">
    <property type="entry name" value="LD18367P"/>
    <property type="match status" value="1"/>
</dbReference>
<dbReference type="GeneID" id="93375249"/>
<dbReference type="AlphaFoldDB" id="A0ABC9YZ50"/>
<keyword evidence="6" id="KW-1185">Reference proteome</keyword>
<organism evidence="5 6">
    <name type="scientific">Nocardia seriolae</name>
    <dbReference type="NCBI Taxonomy" id="37332"/>
    <lineage>
        <taxon>Bacteria</taxon>
        <taxon>Bacillati</taxon>
        <taxon>Actinomycetota</taxon>
        <taxon>Actinomycetes</taxon>
        <taxon>Mycobacteriales</taxon>
        <taxon>Nocardiaceae</taxon>
        <taxon>Nocardia</taxon>
    </lineage>
</organism>
<feature type="domain" description="N-acetyltransferase" evidence="3">
    <location>
        <begin position="25"/>
        <end position="174"/>
    </location>
</feature>
<dbReference type="EMBL" id="BBYQ01000082">
    <property type="protein sequence ID" value="GAP30526.1"/>
    <property type="molecule type" value="Genomic_DNA"/>
</dbReference>
<evidence type="ECO:0000313" key="4">
    <source>
        <dbReference type="EMBL" id="APA98314.1"/>
    </source>
</evidence>
<dbReference type="Gene3D" id="3.40.630.30">
    <property type="match status" value="1"/>
</dbReference>
<feature type="region of interest" description="Disordered" evidence="2">
    <location>
        <begin position="175"/>
        <end position="198"/>
    </location>
</feature>
<name>A0ABC9YZ50_9NOCA</name>
<evidence type="ECO:0000256" key="2">
    <source>
        <dbReference type="SAM" id="MobiDB-lite"/>
    </source>
</evidence>
<protein>
    <submittedName>
        <fullName evidence="5">Acetyltransferase</fullName>
    </submittedName>
</protein>
<dbReference type="InterPro" id="IPR000182">
    <property type="entry name" value="GNAT_dom"/>
</dbReference>
<reference evidence="5 6" key="2">
    <citation type="journal article" date="2016" name="Genome Announc.">
        <title>Draft Genome Sequence of Erythromycin- and Oxytetracycline-Sensitive Nocardia seriolae Strain U-1 (NBRC 110359).</title>
        <authorList>
            <person name="Imajoh M."/>
            <person name="Sukeda M."/>
            <person name="Shimizu M."/>
            <person name="Yamane J."/>
            <person name="Ohnishi K."/>
            <person name="Oshima S."/>
        </authorList>
    </citation>
    <scope>NUCLEOTIDE SEQUENCE [LARGE SCALE GENOMIC DNA]</scope>
    <source>
        <strain evidence="5 6">U-1</strain>
    </source>
</reference>
<sequence>MESDISHQPEIAIHPEIAVVPMGLGHLRQVIDLGYQVFDTQAKPYTSWSLTSVAEHLDSAGKSCWVAVDSDRVVGFVLASMEFELREDWAYLEWIAVSPDMQGRGVAGKLMTACCDLLFKHGARRIVTDVELHNAASAGMMRKNGFTEGTTVTLFVRPNPDEAVAGADEQVALGPGTKRDLIRRGRITGDGRHGRPAR</sequence>
<dbReference type="InterPro" id="IPR050769">
    <property type="entry name" value="NAT_camello-type"/>
</dbReference>
<dbReference type="InterPro" id="IPR016181">
    <property type="entry name" value="Acyl_CoA_acyltransferase"/>
</dbReference>
<dbReference type="Pfam" id="PF00583">
    <property type="entry name" value="Acetyltransf_1"/>
    <property type="match status" value="1"/>
</dbReference>
<evidence type="ECO:0000313" key="7">
    <source>
        <dbReference type="Proteomes" id="UP000180166"/>
    </source>
</evidence>
<accession>A0ABC9YZ50</accession>
<keyword evidence="1" id="KW-0808">Transferase</keyword>
<dbReference type="Proteomes" id="UP000180166">
    <property type="component" value="Chromosome"/>
</dbReference>
<dbReference type="CDD" id="cd04301">
    <property type="entry name" value="NAT_SF"/>
    <property type="match status" value="1"/>
</dbReference>
<dbReference type="GO" id="GO:0016740">
    <property type="term" value="F:transferase activity"/>
    <property type="evidence" value="ECO:0007669"/>
    <property type="project" value="UniProtKB-KW"/>
</dbReference>
<dbReference type="KEGG" id="nsr:NS506_04266"/>
<dbReference type="PANTHER" id="PTHR13947">
    <property type="entry name" value="GNAT FAMILY N-ACETYLTRANSFERASE"/>
    <property type="match status" value="1"/>
</dbReference>
<evidence type="ECO:0000259" key="3">
    <source>
        <dbReference type="PROSITE" id="PS51186"/>
    </source>
</evidence>